<keyword evidence="5" id="KW-0479">Metal-binding</keyword>
<dbReference type="InterPro" id="IPR037171">
    <property type="entry name" value="NagB/RpiA_transferase-like"/>
</dbReference>
<dbReference type="OrthoDB" id="3242798at2"/>
<dbReference type="PANTHER" id="PTHR23407">
    <property type="entry name" value="ATPASE INHIBITOR/5-FORMYLTETRAHYDROFOLATE CYCLO-LIGASE"/>
    <property type="match status" value="1"/>
</dbReference>
<reference evidence="7 8" key="1">
    <citation type="submission" date="2018-09" db="EMBL/GenBank/DDBJ databases">
        <title>Novel species of Arthrobacter.</title>
        <authorList>
            <person name="Liu Q."/>
            <person name="Xin Y.-H."/>
        </authorList>
    </citation>
    <scope>NUCLEOTIDE SEQUENCE [LARGE SCALE GENOMIC DNA]</scope>
    <source>
        <strain evidence="7 8">Hz2</strain>
    </source>
</reference>
<dbReference type="Gene3D" id="3.40.50.10420">
    <property type="entry name" value="NagB/RpiA/CoA transferase-like"/>
    <property type="match status" value="1"/>
</dbReference>
<evidence type="ECO:0000313" key="8">
    <source>
        <dbReference type="Proteomes" id="UP000272560"/>
    </source>
</evidence>
<sequence length="236" mass="25527">MAPHYITGEVFPPHDHNGGMTPPEHVTEKARLRSVLRSNRAGLDPIERHEQSHAMAGMVAEYVSGLLGSSGGSATGHAVVTAYLGVDPEPDTAPLLARLHALGVDVVLPVCEPQYRLSWTVWTPGVALQRSVRAPVDEPVGPRRTFEELSGVRLILVPALGVDRSGQRIGQGGGYYDRFLARHPRNRADAVPRIGMVYRSEVLPEGAIPAEPHDQPLDAVMTADGLIRLRTDDLPV</sequence>
<dbReference type="AlphaFoldDB" id="A0A3A5M299"/>
<dbReference type="GO" id="GO:0005524">
    <property type="term" value="F:ATP binding"/>
    <property type="evidence" value="ECO:0007669"/>
    <property type="project" value="UniProtKB-KW"/>
</dbReference>
<evidence type="ECO:0000256" key="1">
    <source>
        <dbReference type="ARBA" id="ARBA00010638"/>
    </source>
</evidence>
<proteinExistence type="inferred from homology"/>
<comment type="cofactor">
    <cofactor evidence="5">
        <name>Mg(2+)</name>
        <dbReference type="ChEBI" id="CHEBI:18420"/>
    </cofactor>
</comment>
<keyword evidence="3 4" id="KW-0067">ATP-binding</keyword>
<comment type="caution">
    <text evidence="7">The sequence shown here is derived from an EMBL/GenBank/DDBJ whole genome shotgun (WGS) entry which is preliminary data.</text>
</comment>
<feature type="region of interest" description="Disordered" evidence="6">
    <location>
        <begin position="1"/>
        <end position="20"/>
    </location>
</feature>
<feature type="binding site" evidence="4">
    <location>
        <position position="84"/>
    </location>
    <ligand>
        <name>substrate</name>
    </ligand>
</feature>
<keyword evidence="8" id="KW-1185">Reference proteome</keyword>
<dbReference type="PIRSF" id="PIRSF006806">
    <property type="entry name" value="FTHF_cligase"/>
    <property type="match status" value="1"/>
</dbReference>
<dbReference type="SUPFAM" id="SSF100950">
    <property type="entry name" value="NagB/RpiA/CoA transferase-like"/>
    <property type="match status" value="1"/>
</dbReference>
<organism evidence="7 8">
    <name type="scientific">Arthrobacter cheniae</name>
    <dbReference type="NCBI Taxonomy" id="1258888"/>
    <lineage>
        <taxon>Bacteria</taxon>
        <taxon>Bacillati</taxon>
        <taxon>Actinomycetota</taxon>
        <taxon>Actinomycetes</taxon>
        <taxon>Micrococcales</taxon>
        <taxon>Micrococcaceae</taxon>
        <taxon>Arthrobacter</taxon>
    </lineage>
</organism>
<keyword evidence="7" id="KW-0436">Ligase</keyword>
<dbReference type="Pfam" id="PF01812">
    <property type="entry name" value="5-FTHF_cyc-lig"/>
    <property type="match status" value="1"/>
</dbReference>
<feature type="binding site" evidence="4">
    <location>
        <position position="89"/>
    </location>
    <ligand>
        <name>substrate</name>
    </ligand>
</feature>
<feature type="binding site" evidence="4">
    <location>
        <begin position="29"/>
        <end position="33"/>
    </location>
    <ligand>
        <name>ATP</name>
        <dbReference type="ChEBI" id="CHEBI:30616"/>
    </ligand>
</feature>
<name>A0A3A5M299_9MICC</name>
<evidence type="ECO:0000256" key="2">
    <source>
        <dbReference type="ARBA" id="ARBA00022741"/>
    </source>
</evidence>
<dbReference type="GO" id="GO:0035999">
    <property type="term" value="P:tetrahydrofolate interconversion"/>
    <property type="evidence" value="ECO:0007669"/>
    <property type="project" value="TreeGrafter"/>
</dbReference>
<evidence type="ECO:0000256" key="4">
    <source>
        <dbReference type="PIRSR" id="PIRSR006806-1"/>
    </source>
</evidence>
<feature type="binding site" evidence="4">
    <location>
        <begin position="168"/>
        <end position="176"/>
    </location>
    <ligand>
        <name>ATP</name>
        <dbReference type="ChEBI" id="CHEBI:30616"/>
    </ligand>
</feature>
<evidence type="ECO:0000256" key="6">
    <source>
        <dbReference type="SAM" id="MobiDB-lite"/>
    </source>
</evidence>
<evidence type="ECO:0000313" key="7">
    <source>
        <dbReference type="EMBL" id="RJT78398.1"/>
    </source>
</evidence>
<dbReference type="GO" id="GO:0009396">
    <property type="term" value="P:folic acid-containing compound biosynthetic process"/>
    <property type="evidence" value="ECO:0007669"/>
    <property type="project" value="TreeGrafter"/>
</dbReference>
<dbReference type="GO" id="GO:0046872">
    <property type="term" value="F:metal ion binding"/>
    <property type="evidence" value="ECO:0007669"/>
    <property type="project" value="UniProtKB-KW"/>
</dbReference>
<dbReference type="InterPro" id="IPR024185">
    <property type="entry name" value="FTHF_cligase-like_sf"/>
</dbReference>
<dbReference type="InterPro" id="IPR002698">
    <property type="entry name" value="FTHF_cligase"/>
</dbReference>
<protein>
    <recommendedName>
        <fullName evidence="5">5-formyltetrahydrofolate cyclo-ligase</fullName>
        <ecNumber evidence="5">6.3.3.2</ecNumber>
    </recommendedName>
</protein>
<evidence type="ECO:0000256" key="3">
    <source>
        <dbReference type="ARBA" id="ARBA00022840"/>
    </source>
</evidence>
<dbReference type="EC" id="6.3.3.2" evidence="5"/>
<keyword evidence="2 4" id="KW-0547">Nucleotide-binding</keyword>
<dbReference type="EMBL" id="QZVT01000006">
    <property type="protein sequence ID" value="RJT78398.1"/>
    <property type="molecule type" value="Genomic_DNA"/>
</dbReference>
<comment type="catalytic activity">
    <reaction evidence="5">
        <text>(6S)-5-formyl-5,6,7,8-tetrahydrofolate + ATP = (6R)-5,10-methenyltetrahydrofolate + ADP + phosphate</text>
        <dbReference type="Rhea" id="RHEA:10488"/>
        <dbReference type="ChEBI" id="CHEBI:30616"/>
        <dbReference type="ChEBI" id="CHEBI:43474"/>
        <dbReference type="ChEBI" id="CHEBI:57455"/>
        <dbReference type="ChEBI" id="CHEBI:57457"/>
        <dbReference type="ChEBI" id="CHEBI:456216"/>
        <dbReference type="EC" id="6.3.3.2"/>
    </reaction>
</comment>
<evidence type="ECO:0000256" key="5">
    <source>
        <dbReference type="RuleBase" id="RU361279"/>
    </source>
</evidence>
<keyword evidence="5" id="KW-0460">Magnesium</keyword>
<dbReference type="GO" id="GO:0030272">
    <property type="term" value="F:5-formyltetrahydrofolate cyclo-ligase activity"/>
    <property type="evidence" value="ECO:0007669"/>
    <property type="project" value="UniProtKB-EC"/>
</dbReference>
<comment type="similarity">
    <text evidence="1 5">Belongs to the 5-formyltetrahydrofolate cyclo-ligase family.</text>
</comment>
<dbReference type="PANTHER" id="PTHR23407:SF1">
    <property type="entry name" value="5-FORMYLTETRAHYDROFOLATE CYCLO-LIGASE"/>
    <property type="match status" value="1"/>
</dbReference>
<dbReference type="Proteomes" id="UP000272560">
    <property type="component" value="Unassembled WGS sequence"/>
</dbReference>
<accession>A0A3A5M299</accession>
<gene>
    <name evidence="7" type="ORF">D6T63_12875</name>
</gene>
<dbReference type="NCBIfam" id="TIGR02727">
    <property type="entry name" value="MTHFS_bact"/>
    <property type="match status" value="1"/>
</dbReference>